<reference evidence="1 2" key="1">
    <citation type="submission" date="2023-07" db="EMBL/GenBank/DDBJ databases">
        <title>Protaetiibacter sp. nov WY-16 isolated from soil.</title>
        <authorList>
            <person name="Liu B."/>
            <person name="Wan Y."/>
        </authorList>
    </citation>
    <scope>NUCLEOTIDE SEQUENCE [LARGE SCALE GENOMIC DNA]</scope>
    <source>
        <strain evidence="1 2">WY-16</strain>
    </source>
</reference>
<evidence type="ECO:0008006" key="3">
    <source>
        <dbReference type="Google" id="ProtNLM"/>
    </source>
</evidence>
<name>A0ABT9BNV2_9MICO</name>
<organism evidence="1 2">
    <name type="scientific">Antiquaquibacter soli</name>
    <dbReference type="NCBI Taxonomy" id="3064523"/>
    <lineage>
        <taxon>Bacteria</taxon>
        <taxon>Bacillati</taxon>
        <taxon>Actinomycetota</taxon>
        <taxon>Actinomycetes</taxon>
        <taxon>Micrococcales</taxon>
        <taxon>Microbacteriaceae</taxon>
        <taxon>Antiquaquibacter</taxon>
    </lineage>
</organism>
<keyword evidence="2" id="KW-1185">Reference proteome</keyword>
<dbReference type="Proteomes" id="UP001241072">
    <property type="component" value="Unassembled WGS sequence"/>
</dbReference>
<accession>A0ABT9BNV2</accession>
<sequence length="510" mass="55350">MEQSYARHGGKSPLRSLIRSTAASLESRVDEWGYAPTSLSGAYSGMFTRDASIQAIAMLAIGRTDLARRILDYTDLFADDRVAHVCPPPRVVSARPGDIQPWVDPSTFLEVAGVKAVAAQSFRTGAGPSPRRILVALSGNLRAGMAIARLHRDGASIPLAAPLTAASTTGWLALELPESLILEPEAEYRLELRTEGALGEVRWGASRTPGATDRPAEQLRLNLGGWVTTGVHASLTLDEEPAALAPGTALSALSTTGAVRTVQPDADAMNALAHARTAALDGREIDGVIRRLLAAVDDRDDATGLIINPNLEHSRRSHYLTTIDLVTNVFASQAFHELSALASRPDLRRAAREQADALAAAIHEHLVVDAGFGSTYVELLWLPLGRRRIDGFSWVSLAPVAAGWFATDDGILRRTVERYRRVASSDWDGLEMLNVQDDDDSVIGKGLAWEIAYLRTTGDHERLERIARFLVDRSPGSQFAEQYNRTGTNDLGNQEHASWFVWATADHDHP</sequence>
<dbReference type="SUPFAM" id="SSF48208">
    <property type="entry name" value="Six-hairpin glycosidases"/>
    <property type="match status" value="2"/>
</dbReference>
<evidence type="ECO:0000313" key="2">
    <source>
        <dbReference type="Proteomes" id="UP001241072"/>
    </source>
</evidence>
<comment type="caution">
    <text evidence="1">The sequence shown here is derived from an EMBL/GenBank/DDBJ whole genome shotgun (WGS) entry which is preliminary data.</text>
</comment>
<protein>
    <recommendedName>
        <fullName evidence="3">Glycogen debranching protein</fullName>
    </recommendedName>
</protein>
<evidence type="ECO:0000313" key="1">
    <source>
        <dbReference type="EMBL" id="MDO7882709.1"/>
    </source>
</evidence>
<dbReference type="InterPro" id="IPR008928">
    <property type="entry name" value="6-hairpin_glycosidase_sf"/>
</dbReference>
<dbReference type="RefSeq" id="WP_305003142.1">
    <property type="nucleotide sequence ID" value="NZ_JAUQUB010000002.1"/>
</dbReference>
<gene>
    <name evidence="1" type="ORF">Q5716_10785</name>
</gene>
<dbReference type="EMBL" id="JAUQUB010000002">
    <property type="protein sequence ID" value="MDO7882709.1"/>
    <property type="molecule type" value="Genomic_DNA"/>
</dbReference>
<proteinExistence type="predicted"/>